<evidence type="ECO:0000256" key="1">
    <source>
        <dbReference type="PROSITE-ProRule" id="PRU00325"/>
    </source>
</evidence>
<name>A0ABP7WHG1_9ACTN</name>
<accession>A0ABP7WHG1</accession>
<keyword evidence="1" id="KW-0862">Zinc</keyword>
<keyword evidence="4" id="KW-1185">Reference proteome</keyword>
<dbReference type="Pfam" id="PF04434">
    <property type="entry name" value="SWIM"/>
    <property type="match status" value="1"/>
</dbReference>
<dbReference type="PROSITE" id="PS50966">
    <property type="entry name" value="ZF_SWIM"/>
    <property type="match status" value="1"/>
</dbReference>
<organism evidence="3 4">
    <name type="scientific">Actinomadura miaoliensis</name>
    <dbReference type="NCBI Taxonomy" id="430685"/>
    <lineage>
        <taxon>Bacteria</taxon>
        <taxon>Bacillati</taxon>
        <taxon>Actinomycetota</taxon>
        <taxon>Actinomycetes</taxon>
        <taxon>Streptosporangiales</taxon>
        <taxon>Thermomonosporaceae</taxon>
        <taxon>Actinomadura</taxon>
    </lineage>
</organism>
<dbReference type="InterPro" id="IPR007527">
    <property type="entry name" value="Znf_SWIM"/>
</dbReference>
<feature type="domain" description="SWIM-type" evidence="2">
    <location>
        <begin position="127"/>
        <end position="165"/>
    </location>
</feature>
<gene>
    <name evidence="3" type="ORF">GCM10022214_56560</name>
</gene>
<dbReference type="PANTHER" id="PTHR38133">
    <property type="entry name" value="SLR1429 PROTEIN"/>
    <property type="match status" value="1"/>
</dbReference>
<sequence>MSGFFEYRDPIPVEDGIRARTRRGSIGARWWSRRFVDLIEASGDTGRLQRGRAYARKGQVIDLKVAPYEVTARVQGSVDEPYEVAVGIDALSEVEWRAVEGELASRAVFRARLLAGEMPPEIEDVLAELGLSLFPESAAGLHLMCTCPDYGDPCKHAAAVLYLLAEAFDDDPFLVLQWNGRTKEQLLTALRRLPAASPDPMDADGADDEPLSPSGFWTAPTGLAHLRERPPAPPVPPGFILRVAAPPPVRIRRRELTDVLAPAYEALASASFDFDERRDDG</sequence>
<proteinExistence type="predicted"/>
<dbReference type="EMBL" id="BAAAZG010000042">
    <property type="protein sequence ID" value="GAA4088738.1"/>
    <property type="molecule type" value="Genomic_DNA"/>
</dbReference>
<keyword evidence="1" id="KW-0863">Zinc-finger</keyword>
<keyword evidence="1" id="KW-0479">Metal-binding</keyword>
<comment type="caution">
    <text evidence="3">The sequence shown here is derived from an EMBL/GenBank/DDBJ whole genome shotgun (WGS) entry which is preliminary data.</text>
</comment>
<evidence type="ECO:0000313" key="3">
    <source>
        <dbReference type="EMBL" id="GAA4088738.1"/>
    </source>
</evidence>
<evidence type="ECO:0000313" key="4">
    <source>
        <dbReference type="Proteomes" id="UP001500683"/>
    </source>
</evidence>
<dbReference type="PANTHER" id="PTHR38133:SF1">
    <property type="entry name" value="SLR1429 PROTEIN"/>
    <property type="match status" value="1"/>
</dbReference>
<dbReference type="Proteomes" id="UP001500683">
    <property type="component" value="Unassembled WGS sequence"/>
</dbReference>
<dbReference type="RefSeq" id="WP_344953456.1">
    <property type="nucleotide sequence ID" value="NZ_BAAAZG010000042.1"/>
</dbReference>
<protein>
    <submittedName>
        <fullName evidence="3">SWIM zinc finger family protein</fullName>
    </submittedName>
</protein>
<reference evidence="4" key="1">
    <citation type="journal article" date="2019" name="Int. J. Syst. Evol. Microbiol.">
        <title>The Global Catalogue of Microorganisms (GCM) 10K type strain sequencing project: providing services to taxonomists for standard genome sequencing and annotation.</title>
        <authorList>
            <consortium name="The Broad Institute Genomics Platform"/>
            <consortium name="The Broad Institute Genome Sequencing Center for Infectious Disease"/>
            <person name="Wu L."/>
            <person name="Ma J."/>
        </authorList>
    </citation>
    <scope>NUCLEOTIDE SEQUENCE [LARGE SCALE GENOMIC DNA]</scope>
    <source>
        <strain evidence="4">JCM 16702</strain>
    </source>
</reference>
<evidence type="ECO:0000259" key="2">
    <source>
        <dbReference type="PROSITE" id="PS50966"/>
    </source>
</evidence>